<accession>A0AAN8IIC7</accession>
<dbReference type="Pfam" id="PF05199">
    <property type="entry name" value="GMC_oxred_C"/>
    <property type="match status" value="1"/>
</dbReference>
<evidence type="ECO:0000259" key="5">
    <source>
        <dbReference type="PROSITE" id="PS00624"/>
    </source>
</evidence>
<comment type="similarity">
    <text evidence="1 3">Belongs to the GMC oxidoreductase family.</text>
</comment>
<keyword evidence="2 3" id="KW-0274">FAD</keyword>
<dbReference type="SUPFAM" id="SSF54373">
    <property type="entry name" value="FAD-linked reductases, C-terminal domain"/>
    <property type="match status" value="1"/>
</dbReference>
<evidence type="ECO:0000256" key="3">
    <source>
        <dbReference type="RuleBase" id="RU003968"/>
    </source>
</evidence>
<dbReference type="EMBL" id="JAKLMC020000041">
    <property type="protein sequence ID" value="KAK5948982.1"/>
    <property type="molecule type" value="Genomic_DNA"/>
</dbReference>
<keyword evidence="7" id="KW-1185">Reference proteome</keyword>
<organism evidence="6 7">
    <name type="scientific">Knufia fluminis</name>
    <dbReference type="NCBI Taxonomy" id="191047"/>
    <lineage>
        <taxon>Eukaryota</taxon>
        <taxon>Fungi</taxon>
        <taxon>Dikarya</taxon>
        <taxon>Ascomycota</taxon>
        <taxon>Pezizomycotina</taxon>
        <taxon>Eurotiomycetes</taxon>
        <taxon>Chaetothyriomycetidae</taxon>
        <taxon>Chaetothyriales</taxon>
        <taxon>Trichomeriaceae</taxon>
        <taxon>Knufia</taxon>
    </lineage>
</organism>
<evidence type="ECO:0000256" key="2">
    <source>
        <dbReference type="PIRSR" id="PIRSR000137-2"/>
    </source>
</evidence>
<dbReference type="InterPro" id="IPR000172">
    <property type="entry name" value="GMC_OxRdtase_N"/>
</dbReference>
<dbReference type="PIRSF" id="PIRSF000137">
    <property type="entry name" value="Alcohol_oxidase"/>
    <property type="match status" value="1"/>
</dbReference>
<dbReference type="Gene3D" id="3.50.50.60">
    <property type="entry name" value="FAD/NAD(P)-binding domain"/>
    <property type="match status" value="1"/>
</dbReference>
<evidence type="ECO:0000313" key="7">
    <source>
        <dbReference type="Proteomes" id="UP001316803"/>
    </source>
</evidence>
<dbReference type="GO" id="GO:0050660">
    <property type="term" value="F:flavin adenine dinucleotide binding"/>
    <property type="evidence" value="ECO:0007669"/>
    <property type="project" value="InterPro"/>
</dbReference>
<gene>
    <name evidence="6" type="ORF">OHC33_010068</name>
</gene>
<dbReference type="PROSITE" id="PS00624">
    <property type="entry name" value="GMC_OXRED_2"/>
    <property type="match status" value="1"/>
</dbReference>
<feature type="binding site" evidence="2">
    <location>
        <position position="242"/>
    </location>
    <ligand>
        <name>FAD</name>
        <dbReference type="ChEBI" id="CHEBI:57692"/>
    </ligand>
</feature>
<comment type="caution">
    <text evidence="6">The sequence shown here is derived from an EMBL/GenBank/DDBJ whole genome shotgun (WGS) entry which is preliminary data.</text>
</comment>
<name>A0AAN8IIC7_9EURO</name>
<dbReference type="GO" id="GO:0016614">
    <property type="term" value="F:oxidoreductase activity, acting on CH-OH group of donors"/>
    <property type="evidence" value="ECO:0007669"/>
    <property type="project" value="InterPro"/>
</dbReference>
<dbReference type="InterPro" id="IPR007867">
    <property type="entry name" value="GMC_OxRtase_C"/>
</dbReference>
<dbReference type="Pfam" id="PF00732">
    <property type="entry name" value="GMC_oxred_N"/>
    <property type="match status" value="1"/>
</dbReference>
<reference evidence="6 7" key="1">
    <citation type="submission" date="2022-12" db="EMBL/GenBank/DDBJ databases">
        <title>Genomic features and morphological characterization of a novel Knufia sp. strain isolated from spacecraft assembly facility.</title>
        <authorList>
            <person name="Teixeira M."/>
            <person name="Chander A.M."/>
            <person name="Stajich J.E."/>
            <person name="Venkateswaran K."/>
        </authorList>
    </citation>
    <scope>NUCLEOTIDE SEQUENCE [LARGE SCALE GENOMIC DNA]</scope>
    <source>
        <strain evidence="6 7">FJI-L2-BK-P2</strain>
    </source>
</reference>
<proteinExistence type="inferred from homology"/>
<feature type="domain" description="Glucose-methanol-choline oxidoreductase N-terminal" evidence="4">
    <location>
        <begin position="85"/>
        <end position="108"/>
    </location>
</feature>
<dbReference type="InterPro" id="IPR036188">
    <property type="entry name" value="FAD/NAD-bd_sf"/>
</dbReference>
<evidence type="ECO:0000256" key="1">
    <source>
        <dbReference type="ARBA" id="ARBA00010790"/>
    </source>
</evidence>
<dbReference type="AlphaFoldDB" id="A0AAN8IIC7"/>
<dbReference type="Proteomes" id="UP001316803">
    <property type="component" value="Unassembled WGS sequence"/>
</dbReference>
<dbReference type="SUPFAM" id="SSF51905">
    <property type="entry name" value="FAD/NAD(P)-binding domain"/>
    <property type="match status" value="1"/>
</dbReference>
<evidence type="ECO:0000313" key="6">
    <source>
        <dbReference type="EMBL" id="KAK5948982.1"/>
    </source>
</evidence>
<evidence type="ECO:0000259" key="4">
    <source>
        <dbReference type="PROSITE" id="PS00623"/>
    </source>
</evidence>
<comment type="cofactor">
    <cofactor evidence="2">
        <name>FAD</name>
        <dbReference type="ChEBI" id="CHEBI:57692"/>
    </cofactor>
</comment>
<keyword evidence="3" id="KW-0285">Flavoprotein</keyword>
<dbReference type="PANTHER" id="PTHR11552:SF210">
    <property type="entry name" value="GLUCOSE-METHANOL-CHOLINE OXIDOREDUCTASE N-TERMINAL DOMAIN-CONTAINING PROTEIN-RELATED"/>
    <property type="match status" value="1"/>
</dbReference>
<dbReference type="Gene3D" id="3.30.560.10">
    <property type="entry name" value="Glucose Oxidase, domain 3"/>
    <property type="match status" value="1"/>
</dbReference>
<dbReference type="PANTHER" id="PTHR11552">
    <property type="entry name" value="GLUCOSE-METHANOL-CHOLINE GMC OXIDOREDUCTASE"/>
    <property type="match status" value="1"/>
</dbReference>
<dbReference type="PROSITE" id="PS00623">
    <property type="entry name" value="GMC_OXRED_1"/>
    <property type="match status" value="1"/>
</dbReference>
<feature type="domain" description="Glucose-methanol-choline oxidoreductase N-terminal" evidence="5">
    <location>
        <begin position="282"/>
        <end position="296"/>
    </location>
</feature>
<dbReference type="InterPro" id="IPR012132">
    <property type="entry name" value="GMC_OxRdtase"/>
</dbReference>
<sequence>MPALDTFDYVVVGGGTAGLVVATRLSEDADASVLVLEAGQDRLSDPRVSIPGMAGVAQRDSELAYRFQTMPQRHLNDRVITEPQGKMLGGSSGINNQAFIAPDALGIDAWEDLGNEGWNWKMLAPYFRKVFTRAVPDKEVRDGLGIGYLNGSEKKACSDTGLLQVSYTGTPQNPLSKAWVDTFKRLGFADAHADPFDGNRIGGYANPSSVEFTTKTRSYSRSAYLQHADRRTNLKVQTGATVEKIVFANEGSEDVVAKQINYIVGGDRRSVEIGKEVVLAAGALQSPKVLELSGIGDPGVLNKYGVEVVVPNKNVGARLQSRLMTGISFEVRDGIETLDDLVRKKPEVVKRATEQYQQGKGLLTVGGLASYSSMPYTATEVVGQPPLEPLLAKTSFSPDDRRIFEVVNKLIRTPQLGTGAFWISPIQWPIRGQIQPGSYVTLGTNQCYAFSRGSVHISSADSSVHPVIDPNYLAHELDIEVLARQVFWLQTLSKCSPLKECFRPNGRRNHETAYFRNLDDAKDYVRESATTEYHPCGTCAMLPKEIGGVVSSSLTVYGTQNVRVVDSSMMPLITSSNLQPTVYAVAERAADLIRGRA</sequence>
<protein>
    <recommendedName>
        <fullName evidence="4 5">Glucose-methanol-choline oxidoreductase N-terminal domain-containing protein</fullName>
    </recommendedName>
</protein>